<dbReference type="EMBL" id="AUPL01002667">
    <property type="protein sequence ID" value="ESL09610.1"/>
    <property type="molecule type" value="Genomic_DNA"/>
</dbReference>
<dbReference type="VEuPathDB" id="TriTrypDB:TRSC58_02667"/>
<accession>A0A061J5L6</accession>
<evidence type="ECO:0000313" key="2">
    <source>
        <dbReference type="Proteomes" id="UP000031737"/>
    </source>
</evidence>
<proteinExistence type="predicted"/>
<reference evidence="1 2" key="1">
    <citation type="submission" date="2013-07" db="EMBL/GenBank/DDBJ databases">
        <authorList>
            <person name="Stoco P.H."/>
            <person name="Wagner G."/>
            <person name="Gerber A."/>
            <person name="Zaha A."/>
            <person name="Thompson C."/>
            <person name="Bartholomeu D.C."/>
            <person name="Luckemeyer D.D."/>
            <person name="Bahia D."/>
            <person name="Loreto E."/>
            <person name="Prestes E.B."/>
            <person name="Lima F.M."/>
            <person name="Rodrigues-Luiz G."/>
            <person name="Vallejo G.A."/>
            <person name="Filho J.F."/>
            <person name="Monteiro K.M."/>
            <person name="Tyler K.M."/>
            <person name="de Almeida L.G."/>
            <person name="Ortiz M.F."/>
            <person name="Siervo M.A."/>
            <person name="de Moraes M.H."/>
            <person name="Cunha O.L."/>
            <person name="Mendonca-Neto R."/>
            <person name="Silva R."/>
            <person name="Teixeira S.M."/>
            <person name="Murta S.M."/>
            <person name="Sincero T.C."/>
            <person name="Mendes T.A."/>
            <person name="Urmenyi T.P."/>
            <person name="Silva V.G."/>
            <person name="da Rocha W.D."/>
            <person name="Andersson B."/>
            <person name="Romanha A.J."/>
            <person name="Steindel M."/>
            <person name="de Vasconcelos A.T."/>
            <person name="Grisard E.C."/>
        </authorList>
    </citation>
    <scope>NUCLEOTIDE SEQUENCE [LARGE SCALE GENOMIC DNA]</scope>
    <source>
        <strain evidence="1 2">SC58</strain>
    </source>
</reference>
<dbReference type="AlphaFoldDB" id="A0A061J5L6"/>
<organism evidence="1 2">
    <name type="scientific">Trypanosoma rangeli SC58</name>
    <dbReference type="NCBI Taxonomy" id="429131"/>
    <lineage>
        <taxon>Eukaryota</taxon>
        <taxon>Discoba</taxon>
        <taxon>Euglenozoa</taxon>
        <taxon>Kinetoplastea</taxon>
        <taxon>Metakinetoplastina</taxon>
        <taxon>Trypanosomatida</taxon>
        <taxon>Trypanosomatidae</taxon>
        <taxon>Trypanosoma</taxon>
        <taxon>Herpetosoma</taxon>
    </lineage>
</organism>
<dbReference type="InterPro" id="IPR027417">
    <property type="entry name" value="P-loop_NTPase"/>
</dbReference>
<comment type="caution">
    <text evidence="1">The sequence shown here is derived from an EMBL/GenBank/DDBJ whole genome shotgun (WGS) entry which is preliminary data.</text>
</comment>
<name>A0A061J5L6_TRYRA</name>
<dbReference type="SUPFAM" id="SSF52540">
    <property type="entry name" value="P-loop containing nucleoside triphosphate hydrolases"/>
    <property type="match status" value="1"/>
</dbReference>
<dbReference type="Proteomes" id="UP000031737">
    <property type="component" value="Unassembled WGS sequence"/>
</dbReference>
<dbReference type="OrthoDB" id="278340at2759"/>
<evidence type="ECO:0000313" key="1">
    <source>
        <dbReference type="EMBL" id="ESL09610.1"/>
    </source>
</evidence>
<protein>
    <submittedName>
        <fullName evidence="1">Uncharacterized protein</fullName>
    </submittedName>
</protein>
<sequence length="431" mass="48309">MTTQAICEEGKADLRDELDASVECGSGYICLCGPPSSGKTTLLLNYLTAREQHVRNMKRSFLLEYVSGKALDGDPLRRLTWRLQPHTKRRRTECTIRQFGRLVRQWMDDAVEGSELHFVLDDADMLEDDAVHVNQWLSECLTATPEGRKQNIVCLWIVSQMPLHISNSFRFHFLSKPDAAVVQGWLNSLFVANRAFVLDDPAVNTPHFTLEQAHTSVVDAVAYYTTHLPMRASIVAQDVRQLLQRVYYILPLLAPHYTCGHPNAMHHSAAWGKRRELTAVGSRGDPLVAALKRIGYSAILWAVSAFYCGAVPRSKQAYVFDDQELRRRTNPSGPNATSHKAAVLSSSAHIVHVPHLMLVYRALLKICVHHIDPLEFAPAETAVQHHHTLVSWGLLAPSLQNSKAYHCHIPITSAVGLSQLLSLNLYDLIPR</sequence>
<keyword evidence="2" id="KW-1185">Reference proteome</keyword>
<gene>
    <name evidence="1" type="ORF">TRSC58_02667</name>
</gene>
<dbReference type="Gene3D" id="3.40.50.300">
    <property type="entry name" value="P-loop containing nucleotide triphosphate hydrolases"/>
    <property type="match status" value="1"/>
</dbReference>